<dbReference type="Pfam" id="PF01040">
    <property type="entry name" value="UbiA"/>
    <property type="match status" value="1"/>
</dbReference>
<dbReference type="RefSeq" id="WP_160760239.1">
    <property type="nucleotide sequence ID" value="NZ_BAAADZ010000002.1"/>
</dbReference>
<evidence type="ECO:0000313" key="7">
    <source>
        <dbReference type="EMBL" id="MBB3774175.1"/>
    </source>
</evidence>
<proteinExistence type="predicted"/>
<dbReference type="InterPro" id="IPR044878">
    <property type="entry name" value="UbiA_sf"/>
</dbReference>
<gene>
    <name evidence="7" type="ORF">FHS52_000118</name>
    <name evidence="8" type="ORF">GRI59_06005</name>
</gene>
<feature type="transmembrane region" description="Helical" evidence="6">
    <location>
        <begin position="150"/>
        <end position="167"/>
    </location>
</feature>
<feature type="transmembrane region" description="Helical" evidence="6">
    <location>
        <begin position="21"/>
        <end position="45"/>
    </location>
</feature>
<evidence type="ECO:0000256" key="5">
    <source>
        <dbReference type="ARBA" id="ARBA00023136"/>
    </source>
</evidence>
<name>A0A6I4UKP8_9SPHN</name>
<evidence type="ECO:0000313" key="8">
    <source>
        <dbReference type="EMBL" id="MXP38167.1"/>
    </source>
</evidence>
<dbReference type="InterPro" id="IPR000537">
    <property type="entry name" value="UbiA_prenyltransferase"/>
</dbReference>
<dbReference type="EMBL" id="WTYB01000001">
    <property type="protein sequence ID" value="MXP38167.1"/>
    <property type="molecule type" value="Genomic_DNA"/>
</dbReference>
<evidence type="ECO:0000256" key="4">
    <source>
        <dbReference type="ARBA" id="ARBA00022989"/>
    </source>
</evidence>
<evidence type="ECO:0000313" key="9">
    <source>
        <dbReference type="Proteomes" id="UP000430021"/>
    </source>
</evidence>
<keyword evidence="3 6" id="KW-0812">Transmembrane</keyword>
<accession>A0A6I4UKP8</accession>
<dbReference type="AlphaFoldDB" id="A0A6I4UKP8"/>
<comment type="subcellular location">
    <subcellularLocation>
        <location evidence="1">Membrane</location>
        <topology evidence="1">Multi-pass membrane protein</topology>
    </subcellularLocation>
</comment>
<keyword evidence="7" id="KW-0808">Transferase</keyword>
<feature type="transmembrane region" description="Helical" evidence="6">
    <location>
        <begin position="179"/>
        <end position="199"/>
    </location>
</feature>
<keyword evidence="10" id="KW-1185">Reference proteome</keyword>
<feature type="transmembrane region" description="Helical" evidence="6">
    <location>
        <begin position="92"/>
        <end position="115"/>
    </location>
</feature>
<dbReference type="Proteomes" id="UP000548685">
    <property type="component" value="Unassembled WGS sequence"/>
</dbReference>
<feature type="transmembrane region" description="Helical" evidence="6">
    <location>
        <begin position="226"/>
        <end position="244"/>
    </location>
</feature>
<evidence type="ECO:0000256" key="1">
    <source>
        <dbReference type="ARBA" id="ARBA00004141"/>
    </source>
</evidence>
<organism evidence="8 9">
    <name type="scientific">Erythrobacter ramosus</name>
    <dbReference type="NCBI Taxonomy" id="35811"/>
    <lineage>
        <taxon>Bacteria</taxon>
        <taxon>Pseudomonadati</taxon>
        <taxon>Pseudomonadota</taxon>
        <taxon>Alphaproteobacteria</taxon>
        <taxon>Sphingomonadales</taxon>
        <taxon>Erythrobacteraceae</taxon>
        <taxon>Erythrobacter/Porphyrobacter group</taxon>
        <taxon>Erythrobacter</taxon>
    </lineage>
</organism>
<dbReference type="EMBL" id="JACICE010000001">
    <property type="protein sequence ID" value="MBB3774175.1"/>
    <property type="molecule type" value="Genomic_DNA"/>
</dbReference>
<sequence>MDAARPSLPARLWTYQAERFPLGRTAVLCAVFAGASVSVSAHLAGRDAPALTAYLAAFIITLAFFFQLRVLDEIKDKEDDARFRPERPIPRGLVRLETIIALGIASAAVAALAALAVDLRLIALLGVAWGWMTLMSFEFFVPAWLKARPFAYLVSHMAVMPLIDLVITGAEWTPHGTPVPALSLFLFLSFANGCVLEIGRKLWAPESEREGVETYSRVLGPRRGSVLWLACLGVALALLLAVGFATGAPVLTGVIGLAGVVYAGRAALLYRAAATPERAKALEDASGLWVFACYGAAGFAPFAGALLR</sequence>
<dbReference type="Gene3D" id="1.10.357.140">
    <property type="entry name" value="UbiA prenyltransferase"/>
    <property type="match status" value="1"/>
</dbReference>
<keyword evidence="5 6" id="KW-0472">Membrane</keyword>
<feature type="transmembrane region" description="Helical" evidence="6">
    <location>
        <begin position="51"/>
        <end position="71"/>
    </location>
</feature>
<feature type="transmembrane region" description="Helical" evidence="6">
    <location>
        <begin position="288"/>
        <end position="307"/>
    </location>
</feature>
<dbReference type="GO" id="GO:0008412">
    <property type="term" value="F:4-hydroxybenzoate polyprenyltransferase activity"/>
    <property type="evidence" value="ECO:0007669"/>
    <property type="project" value="UniProtKB-EC"/>
</dbReference>
<evidence type="ECO:0000256" key="3">
    <source>
        <dbReference type="ARBA" id="ARBA00022692"/>
    </source>
</evidence>
<dbReference type="OrthoDB" id="7594477at2"/>
<feature type="transmembrane region" description="Helical" evidence="6">
    <location>
        <begin position="250"/>
        <end position="268"/>
    </location>
</feature>
<evidence type="ECO:0000256" key="2">
    <source>
        <dbReference type="ARBA" id="ARBA00022475"/>
    </source>
</evidence>
<dbReference type="Proteomes" id="UP000430021">
    <property type="component" value="Unassembled WGS sequence"/>
</dbReference>
<reference evidence="7 10" key="2">
    <citation type="submission" date="2020-08" db="EMBL/GenBank/DDBJ databases">
        <title>Genomic Encyclopedia of Type Strains, Phase IV (KMG-IV): sequencing the most valuable type-strain genomes for metagenomic binning, comparative biology and taxonomic classification.</title>
        <authorList>
            <person name="Goeker M."/>
        </authorList>
    </citation>
    <scope>NUCLEOTIDE SEQUENCE [LARGE SCALE GENOMIC DNA]</scope>
    <source>
        <strain evidence="7 10">DSM 8510</strain>
    </source>
</reference>
<dbReference type="GO" id="GO:0016020">
    <property type="term" value="C:membrane"/>
    <property type="evidence" value="ECO:0007669"/>
    <property type="project" value="UniProtKB-SubCell"/>
</dbReference>
<dbReference type="EC" id="2.5.1.39" evidence="7"/>
<keyword evidence="4 6" id="KW-1133">Transmembrane helix</keyword>
<protein>
    <submittedName>
        <fullName evidence="7">4-hydroxybenzoate polyprenyltransferase</fullName>
        <ecNumber evidence="7">2.5.1.39</ecNumber>
    </submittedName>
    <submittedName>
        <fullName evidence="8">Manganese transporter permease</fullName>
    </submittedName>
</protein>
<keyword evidence="2" id="KW-1003">Cell membrane</keyword>
<reference evidence="8 9" key="1">
    <citation type="submission" date="2019-12" db="EMBL/GenBank/DDBJ databases">
        <title>Genomic-based taxomic classification of the family Erythrobacteraceae.</title>
        <authorList>
            <person name="Xu L."/>
        </authorList>
    </citation>
    <scope>NUCLEOTIDE SEQUENCE [LARGE SCALE GENOMIC DNA]</scope>
    <source>
        <strain evidence="8 9">JCM 10282</strain>
    </source>
</reference>
<feature type="transmembrane region" description="Helical" evidence="6">
    <location>
        <begin position="121"/>
        <end position="141"/>
    </location>
</feature>
<evidence type="ECO:0000256" key="6">
    <source>
        <dbReference type="SAM" id="Phobius"/>
    </source>
</evidence>
<comment type="caution">
    <text evidence="8">The sequence shown here is derived from an EMBL/GenBank/DDBJ whole genome shotgun (WGS) entry which is preliminary data.</text>
</comment>
<evidence type="ECO:0000313" key="10">
    <source>
        <dbReference type="Proteomes" id="UP000548685"/>
    </source>
</evidence>